<dbReference type="InterPro" id="IPR025682">
    <property type="entry name" value="CpXC_dom"/>
</dbReference>
<sequence length="146" mass="17047">MNMTSSRQHPFTCPNCSKKYQVTLYEVINIGTHPDLHDDLFAGKINTTTCPSCSEATFVEEPLTYYDPRLEYCVHYVPAASLEDPTLEVFEQFDEQGRVELSDKRLPAYIPGNHVVFDVQELLTYIFFRRKLAEFYPILRKRKKVM</sequence>
<evidence type="ECO:0000259" key="1">
    <source>
        <dbReference type="Pfam" id="PF14353"/>
    </source>
</evidence>
<dbReference type="OrthoDB" id="1359508at2"/>
<feature type="domain" description="CpXC" evidence="1">
    <location>
        <begin position="12"/>
        <end position="127"/>
    </location>
</feature>
<comment type="caution">
    <text evidence="2">The sequence shown here is derived from an EMBL/GenBank/DDBJ whole genome shotgun (WGS) entry which is preliminary data.</text>
</comment>
<dbReference type="AlphaFoldDB" id="A0A511N245"/>
<dbReference type="Pfam" id="PF14353">
    <property type="entry name" value="CpXC"/>
    <property type="match status" value="1"/>
</dbReference>
<protein>
    <recommendedName>
        <fullName evidence="1">CpXC domain-containing protein</fullName>
    </recommendedName>
</protein>
<accession>A0A511N245</accession>
<reference evidence="2 3" key="1">
    <citation type="submission" date="2019-07" db="EMBL/GenBank/DDBJ databases">
        <title>Whole genome shotgun sequence of Deinococcus cellulosilyticus NBRC 106333.</title>
        <authorList>
            <person name="Hosoyama A."/>
            <person name="Uohara A."/>
            <person name="Ohji S."/>
            <person name="Ichikawa N."/>
        </authorList>
    </citation>
    <scope>NUCLEOTIDE SEQUENCE [LARGE SCALE GENOMIC DNA]</scope>
    <source>
        <strain evidence="2 3">NBRC 106333</strain>
    </source>
</reference>
<evidence type="ECO:0000313" key="2">
    <source>
        <dbReference type="EMBL" id="GEM46466.1"/>
    </source>
</evidence>
<dbReference type="EMBL" id="BJXB01000008">
    <property type="protein sequence ID" value="GEM46466.1"/>
    <property type="molecule type" value="Genomic_DNA"/>
</dbReference>
<name>A0A511N245_DEIC1</name>
<organism evidence="2 3">
    <name type="scientific">Deinococcus cellulosilyticus (strain DSM 18568 / NBRC 106333 / KACC 11606 / 5516J-15)</name>
    <dbReference type="NCBI Taxonomy" id="1223518"/>
    <lineage>
        <taxon>Bacteria</taxon>
        <taxon>Thermotogati</taxon>
        <taxon>Deinococcota</taxon>
        <taxon>Deinococci</taxon>
        <taxon>Deinococcales</taxon>
        <taxon>Deinococcaceae</taxon>
        <taxon>Deinococcus</taxon>
    </lineage>
</organism>
<proteinExistence type="predicted"/>
<gene>
    <name evidence="2" type="ORF">DC3_21010</name>
</gene>
<evidence type="ECO:0000313" key="3">
    <source>
        <dbReference type="Proteomes" id="UP000321306"/>
    </source>
</evidence>
<keyword evidence="3" id="KW-1185">Reference proteome</keyword>
<dbReference type="Proteomes" id="UP000321306">
    <property type="component" value="Unassembled WGS sequence"/>
</dbReference>